<evidence type="ECO:0000256" key="7">
    <source>
        <dbReference type="ARBA" id="ARBA00023027"/>
    </source>
</evidence>
<keyword evidence="11" id="KW-0456">Lyase</keyword>
<dbReference type="InterPro" id="IPR019818">
    <property type="entry name" value="IsoCit/isopropylmalate_DH_CS"/>
</dbReference>
<evidence type="ECO:0000256" key="2">
    <source>
        <dbReference type="ARBA" id="ARBA00001946"/>
    </source>
</evidence>
<dbReference type="InterPro" id="IPR050501">
    <property type="entry name" value="ICDH/IPMDH"/>
</dbReference>
<evidence type="ECO:0000313" key="11">
    <source>
        <dbReference type="EMBL" id="BAH40594.1"/>
    </source>
</evidence>
<comment type="cofactor">
    <cofactor evidence="1">
        <name>Mn(2+)</name>
        <dbReference type="ChEBI" id="CHEBI:29035"/>
    </cofactor>
</comment>
<proteinExistence type="inferred from homology"/>
<evidence type="ECO:0000313" key="12">
    <source>
        <dbReference type="Proteomes" id="UP000002209"/>
    </source>
</evidence>
<dbReference type="PANTHER" id="PTHR43275">
    <property type="entry name" value="D-MALATE DEHYDROGENASE [DECARBOXYLATING]"/>
    <property type="match status" value="1"/>
</dbReference>
<dbReference type="PANTHER" id="PTHR43275:SF1">
    <property type="entry name" value="D-MALATE DEHYDROGENASE [DECARBOXYLATING]"/>
    <property type="match status" value="1"/>
</dbReference>
<evidence type="ECO:0000256" key="8">
    <source>
        <dbReference type="ARBA" id="ARBA00023211"/>
    </source>
</evidence>
<evidence type="ECO:0000259" key="10">
    <source>
        <dbReference type="SMART" id="SM01329"/>
    </source>
</evidence>
<dbReference type="HOGENOM" id="CLU_031953_0_1_0"/>
<dbReference type="STRING" id="379066.GAU_3552"/>
<dbReference type="GO" id="GO:0046553">
    <property type="term" value="F:D-malate dehydrogenase (decarboxylating) (NAD+) activity"/>
    <property type="evidence" value="ECO:0007669"/>
    <property type="project" value="UniProtKB-EC"/>
</dbReference>
<keyword evidence="6 11" id="KW-0560">Oxidoreductase</keyword>
<dbReference type="NCBIfam" id="TIGR02089">
    <property type="entry name" value="TTC"/>
    <property type="match status" value="1"/>
</dbReference>
<keyword evidence="7" id="KW-0520">NAD</keyword>
<keyword evidence="5" id="KW-0479">Metal-binding</keyword>
<dbReference type="GO" id="GO:0016829">
    <property type="term" value="F:lyase activity"/>
    <property type="evidence" value="ECO:0007669"/>
    <property type="project" value="UniProtKB-KW"/>
</dbReference>
<comment type="cofactor">
    <cofactor evidence="2">
        <name>Mg(2+)</name>
        <dbReference type="ChEBI" id="CHEBI:18420"/>
    </cofactor>
</comment>
<evidence type="ECO:0000256" key="3">
    <source>
        <dbReference type="ARBA" id="ARBA00007769"/>
    </source>
</evidence>
<evidence type="ECO:0000256" key="5">
    <source>
        <dbReference type="ARBA" id="ARBA00022723"/>
    </source>
</evidence>
<protein>
    <recommendedName>
        <fullName evidence="4">D-malate dehydrogenase (decarboxylating)</fullName>
        <ecNumber evidence="4">1.1.1.83</ecNumber>
    </recommendedName>
</protein>
<dbReference type="EC" id="1.1.1.83" evidence="4"/>
<dbReference type="EMBL" id="AP009153">
    <property type="protein sequence ID" value="BAH40594.1"/>
    <property type="molecule type" value="Genomic_DNA"/>
</dbReference>
<dbReference type="Pfam" id="PF00180">
    <property type="entry name" value="Iso_dh"/>
    <property type="match status" value="1"/>
</dbReference>
<comment type="similarity">
    <text evidence="3">Belongs to the isocitrate and isopropylmalate dehydrogenases family.</text>
</comment>
<dbReference type="KEGG" id="gau:GAU_3552"/>
<feature type="domain" description="Isopropylmalate dehydrogenase-like" evidence="10">
    <location>
        <begin position="10"/>
        <end position="353"/>
    </location>
</feature>
<dbReference type="SMART" id="SM01329">
    <property type="entry name" value="Iso_dh"/>
    <property type="match status" value="1"/>
</dbReference>
<dbReference type="eggNOG" id="COG0473">
    <property type="taxonomic scope" value="Bacteria"/>
</dbReference>
<dbReference type="GO" id="GO:0000287">
    <property type="term" value="F:magnesium ion binding"/>
    <property type="evidence" value="ECO:0007669"/>
    <property type="project" value="InterPro"/>
</dbReference>
<dbReference type="GO" id="GO:0051287">
    <property type="term" value="F:NAD binding"/>
    <property type="evidence" value="ECO:0007669"/>
    <property type="project" value="InterPro"/>
</dbReference>
<evidence type="ECO:0000256" key="6">
    <source>
        <dbReference type="ARBA" id="ARBA00023002"/>
    </source>
</evidence>
<accession>C1ADL7</accession>
<keyword evidence="12" id="KW-1185">Reference proteome</keyword>
<evidence type="ECO:0000256" key="1">
    <source>
        <dbReference type="ARBA" id="ARBA00001936"/>
    </source>
</evidence>
<keyword evidence="8" id="KW-0464">Manganese</keyword>
<dbReference type="PROSITE" id="PS00470">
    <property type="entry name" value="IDH_IMDH"/>
    <property type="match status" value="1"/>
</dbReference>
<dbReference type="AlphaFoldDB" id="C1ADL7"/>
<comment type="catalytic activity">
    <reaction evidence="9">
        <text>(R)-malate + NAD(+) = pyruvate + CO2 + NADH</text>
        <dbReference type="Rhea" id="RHEA:18365"/>
        <dbReference type="ChEBI" id="CHEBI:15361"/>
        <dbReference type="ChEBI" id="CHEBI:15588"/>
        <dbReference type="ChEBI" id="CHEBI:16526"/>
        <dbReference type="ChEBI" id="CHEBI:57540"/>
        <dbReference type="ChEBI" id="CHEBI:57945"/>
        <dbReference type="EC" id="1.1.1.83"/>
    </reaction>
</comment>
<dbReference type="Proteomes" id="UP000002209">
    <property type="component" value="Chromosome"/>
</dbReference>
<name>C1ADL7_GEMAT</name>
<dbReference type="InterPro" id="IPR011829">
    <property type="entry name" value="TTC_DH"/>
</dbReference>
<dbReference type="Gene3D" id="3.40.718.10">
    <property type="entry name" value="Isopropylmalate Dehydrogenase"/>
    <property type="match status" value="1"/>
</dbReference>
<gene>
    <name evidence="11" type="ordered locus">GAU_3552</name>
</gene>
<dbReference type="SUPFAM" id="SSF53659">
    <property type="entry name" value="Isocitrate/Isopropylmalate dehydrogenase-like"/>
    <property type="match status" value="1"/>
</dbReference>
<sequence>MTASLPRTARIAVIAGDGIGTEVIPAGIDVMHRAAGMDGCTLEFTEFPWGCEYYQRTGTMMSADALDILSDFDAIYLGAVGAPGVPDHVSVWELILPIRQRFDQYVNLRPMRLLQGVPGPLAGRSPADIDMVCIRENSEGEYSGLGGRMHRGTKHEVAEQTGLFTWRGIDRIARYAFELAQRRPRKLLASATKSNALQHSMVLWDEVVESVAADYTDVTCRKYHVDALAARMVTHPQTIDVIVSSNLFGDILTDLGAAISGSLGVAPGANINPERTHPSMFEPIHGSAPDIAGKGIANPIASIWAGALLLDHLGMTAAHDRMVRAIERVVGEGGPRTPDLGGTANTRDVAAAVTDALS</sequence>
<evidence type="ECO:0000256" key="9">
    <source>
        <dbReference type="ARBA" id="ARBA00049301"/>
    </source>
</evidence>
<dbReference type="InterPro" id="IPR024084">
    <property type="entry name" value="IsoPropMal-DH-like_dom"/>
</dbReference>
<dbReference type="RefSeq" id="WP_015895363.1">
    <property type="nucleotide sequence ID" value="NC_012489.1"/>
</dbReference>
<evidence type="ECO:0000256" key="4">
    <source>
        <dbReference type="ARBA" id="ARBA00013126"/>
    </source>
</evidence>
<organism evidence="11 12">
    <name type="scientific">Gemmatimonas aurantiaca (strain DSM 14586 / JCM 11422 / NBRC 100505 / T-27)</name>
    <dbReference type="NCBI Taxonomy" id="379066"/>
    <lineage>
        <taxon>Bacteria</taxon>
        <taxon>Pseudomonadati</taxon>
        <taxon>Gemmatimonadota</taxon>
        <taxon>Gemmatimonadia</taxon>
        <taxon>Gemmatimonadales</taxon>
        <taxon>Gemmatimonadaceae</taxon>
        <taxon>Gemmatimonas</taxon>
    </lineage>
</organism>
<reference evidence="12" key="1">
    <citation type="submission" date="2006-03" db="EMBL/GenBank/DDBJ databases">
        <title>Complete genome sequence of Gemmatimonas aurantiaca T-27 that represents a novel phylum Gemmatimonadetes.</title>
        <authorList>
            <person name="Takasaki K."/>
            <person name="Ichikawa N."/>
            <person name="Miura H."/>
            <person name="Matsushita S."/>
            <person name="Watanabe Y."/>
            <person name="Oguchi A."/>
            <person name="Ankai A."/>
            <person name="Yashiro I."/>
            <person name="Takahashi M."/>
            <person name="Terui Y."/>
            <person name="Fukui S."/>
            <person name="Yokoyama H."/>
            <person name="Tanikawa S."/>
            <person name="Hanada S."/>
            <person name="Kamagata Y."/>
            <person name="Fujita N."/>
        </authorList>
    </citation>
    <scope>NUCLEOTIDE SEQUENCE [LARGE SCALE GENOMIC DNA]</scope>
    <source>
        <strain evidence="12">T-27 / DSM 14586 / JCM 11422 / NBRC 100505</strain>
    </source>
</reference>